<dbReference type="EMBL" id="JAAHFQ010000001">
    <property type="protein sequence ID" value="NER26100.1"/>
    <property type="molecule type" value="Genomic_DNA"/>
</dbReference>
<accession>A0A6B3N3M5</accession>
<gene>
    <name evidence="1" type="ORF">F6J89_00065</name>
</gene>
<evidence type="ECO:0000313" key="1">
    <source>
        <dbReference type="EMBL" id="NER26100.1"/>
    </source>
</evidence>
<proteinExistence type="predicted"/>
<reference evidence="1" key="1">
    <citation type="submission" date="2019-11" db="EMBL/GenBank/DDBJ databases">
        <title>Genomic insights into an expanded diversity of filamentous marine cyanobacteria reveals the extraordinary biosynthetic potential of Moorea and Okeania.</title>
        <authorList>
            <person name="Ferreira Leao T."/>
            <person name="Wang M."/>
            <person name="Moss N."/>
            <person name="Da Silva R."/>
            <person name="Sanders J."/>
            <person name="Nurk S."/>
            <person name="Gurevich A."/>
            <person name="Humphrey G."/>
            <person name="Reher R."/>
            <person name="Zhu Q."/>
            <person name="Belda-Ferre P."/>
            <person name="Glukhov E."/>
            <person name="Rex R."/>
            <person name="Dorrestein P.C."/>
            <person name="Knight R."/>
            <person name="Pevzner P."/>
            <person name="Gerwick W.H."/>
            <person name="Gerwick L."/>
        </authorList>
    </citation>
    <scope>NUCLEOTIDE SEQUENCE</scope>
    <source>
        <strain evidence="1">SIO1C4</strain>
    </source>
</reference>
<protein>
    <submittedName>
        <fullName evidence="1">Uncharacterized protein</fullName>
    </submittedName>
</protein>
<comment type="caution">
    <text evidence="1">The sequence shown here is derived from an EMBL/GenBank/DDBJ whole genome shotgun (WGS) entry which is preliminary data.</text>
</comment>
<dbReference type="AlphaFoldDB" id="A0A6B3N3M5"/>
<sequence>MINQLCEFFISPGLLLGACKLPLSGLILTLGLAAHASSLATVVPQQQHGNGAKDSSTVLISQTLSSNTSIRDGTYLYGQSSQPNQIGKEYIVFKARQSTVVGALYLPQSEYSCFYGQVDSEQMNLTVVNPYNQTAALSHTIARQQLSTIATTGDNFNLENTSSSLTYPYALRLEGYQKLDEFSDNDLHILNTCLKEYQEKIYN</sequence>
<organism evidence="1">
    <name type="scientific">Symploca sp. SIO1C4</name>
    <dbReference type="NCBI Taxonomy" id="2607765"/>
    <lineage>
        <taxon>Bacteria</taxon>
        <taxon>Bacillati</taxon>
        <taxon>Cyanobacteriota</taxon>
        <taxon>Cyanophyceae</taxon>
        <taxon>Coleofasciculales</taxon>
        <taxon>Coleofasciculaceae</taxon>
        <taxon>Symploca</taxon>
    </lineage>
</organism>
<name>A0A6B3N3M5_9CYAN</name>